<accession>A0A0C5VKC9</accession>
<proteinExistence type="predicted"/>
<keyword evidence="3" id="KW-1185">Reference proteome</keyword>
<evidence type="ECO:0000256" key="1">
    <source>
        <dbReference type="SAM" id="MobiDB-lite"/>
    </source>
</evidence>
<feature type="region of interest" description="Disordered" evidence="1">
    <location>
        <begin position="1"/>
        <end position="43"/>
    </location>
</feature>
<gene>
    <name evidence="2" type="ORF">YC6258_02683</name>
</gene>
<dbReference type="KEGG" id="gsn:YC6258_02683"/>
<evidence type="ECO:0000313" key="3">
    <source>
        <dbReference type="Proteomes" id="UP000032266"/>
    </source>
</evidence>
<dbReference type="Proteomes" id="UP000032266">
    <property type="component" value="Chromosome"/>
</dbReference>
<feature type="compositionally biased region" description="Polar residues" evidence="1">
    <location>
        <begin position="1"/>
        <end position="13"/>
    </location>
</feature>
<dbReference type="EMBL" id="CP007142">
    <property type="protein sequence ID" value="AJQ94721.1"/>
    <property type="molecule type" value="Genomic_DNA"/>
</dbReference>
<protein>
    <submittedName>
        <fullName evidence="2">Uncharacterized protein</fullName>
    </submittedName>
</protein>
<evidence type="ECO:0000313" key="2">
    <source>
        <dbReference type="EMBL" id="AJQ94721.1"/>
    </source>
</evidence>
<name>A0A0C5VKC9_9GAMM</name>
<organism evidence="2 3">
    <name type="scientific">Gynuella sunshinyii YC6258</name>
    <dbReference type="NCBI Taxonomy" id="1445510"/>
    <lineage>
        <taxon>Bacteria</taxon>
        <taxon>Pseudomonadati</taxon>
        <taxon>Pseudomonadota</taxon>
        <taxon>Gammaproteobacteria</taxon>
        <taxon>Oceanospirillales</taxon>
        <taxon>Saccharospirillaceae</taxon>
        <taxon>Gynuella</taxon>
    </lineage>
</organism>
<dbReference type="HOGENOM" id="CLU_3234245_0_0_6"/>
<sequence length="43" mass="4493">MVTVAQAGSSTPFLVNLAPERPNPKAASPSARAPLSGYWLNQP</sequence>
<reference evidence="2 3" key="1">
    <citation type="submission" date="2014-01" db="EMBL/GenBank/DDBJ databases">
        <title>Full genme sequencing of cellulolytic bacterium Gynuella sunshinyii YC6258T gen. nov., sp. nov.</title>
        <authorList>
            <person name="Khan H."/>
            <person name="Chung E.J."/>
            <person name="Chung Y.R."/>
        </authorList>
    </citation>
    <scope>NUCLEOTIDE SEQUENCE [LARGE SCALE GENOMIC DNA]</scope>
    <source>
        <strain evidence="2 3">YC6258</strain>
    </source>
</reference>
<dbReference type="AlphaFoldDB" id="A0A0C5VKC9"/>